<dbReference type="InterPro" id="IPR036397">
    <property type="entry name" value="RNaseH_sf"/>
</dbReference>
<evidence type="ECO:0000313" key="3">
    <source>
        <dbReference type="EMBL" id="KAE9037550.1"/>
    </source>
</evidence>
<feature type="compositionally biased region" description="Polar residues" evidence="1">
    <location>
        <begin position="225"/>
        <end position="242"/>
    </location>
</feature>
<dbReference type="Pfam" id="PF00665">
    <property type="entry name" value="rve"/>
    <property type="match status" value="1"/>
</dbReference>
<dbReference type="InterPro" id="IPR043128">
    <property type="entry name" value="Rev_trsase/Diguanyl_cyclase"/>
</dbReference>
<evidence type="ECO:0000259" key="2">
    <source>
        <dbReference type="PROSITE" id="PS50994"/>
    </source>
</evidence>
<evidence type="ECO:0000256" key="1">
    <source>
        <dbReference type="SAM" id="MobiDB-lite"/>
    </source>
</evidence>
<feature type="region of interest" description="Disordered" evidence="1">
    <location>
        <begin position="222"/>
        <end position="285"/>
    </location>
</feature>
<dbReference type="Gene3D" id="1.10.340.70">
    <property type="match status" value="1"/>
</dbReference>
<organism evidence="3 4">
    <name type="scientific">Phytophthora rubi</name>
    <dbReference type="NCBI Taxonomy" id="129364"/>
    <lineage>
        <taxon>Eukaryota</taxon>
        <taxon>Sar</taxon>
        <taxon>Stramenopiles</taxon>
        <taxon>Oomycota</taxon>
        <taxon>Peronosporomycetes</taxon>
        <taxon>Peronosporales</taxon>
        <taxon>Peronosporaceae</taxon>
        <taxon>Phytophthora</taxon>
    </lineage>
</organism>
<dbReference type="SUPFAM" id="SSF53098">
    <property type="entry name" value="Ribonuclease H-like"/>
    <property type="match status" value="1"/>
</dbReference>
<feature type="compositionally biased region" description="Basic residues" evidence="1">
    <location>
        <begin position="900"/>
        <end position="910"/>
    </location>
</feature>
<gene>
    <name evidence="3" type="ORF">PR001_g8324</name>
</gene>
<dbReference type="PROSITE" id="PS50994">
    <property type="entry name" value="INTEGRASE"/>
    <property type="match status" value="1"/>
</dbReference>
<dbReference type="GO" id="GO:0003676">
    <property type="term" value="F:nucleic acid binding"/>
    <property type="evidence" value="ECO:0007669"/>
    <property type="project" value="InterPro"/>
</dbReference>
<dbReference type="Gene3D" id="3.30.70.270">
    <property type="match status" value="1"/>
</dbReference>
<feature type="compositionally biased region" description="Low complexity" evidence="1">
    <location>
        <begin position="247"/>
        <end position="261"/>
    </location>
</feature>
<accession>A0A6A3N928</accession>
<dbReference type="Proteomes" id="UP000429607">
    <property type="component" value="Unassembled WGS sequence"/>
</dbReference>
<dbReference type="GO" id="GO:0015074">
    <property type="term" value="P:DNA integration"/>
    <property type="evidence" value="ECO:0007669"/>
    <property type="project" value="InterPro"/>
</dbReference>
<dbReference type="PANTHER" id="PTHR37984">
    <property type="entry name" value="PROTEIN CBG26694"/>
    <property type="match status" value="1"/>
</dbReference>
<comment type="caution">
    <text evidence="3">The sequence shown here is derived from an EMBL/GenBank/DDBJ whole genome shotgun (WGS) entry which is preliminary data.</text>
</comment>
<dbReference type="EMBL" id="QXFV01000438">
    <property type="protein sequence ID" value="KAE9037550.1"/>
    <property type="molecule type" value="Genomic_DNA"/>
</dbReference>
<sequence>MVGGDASENQNAPTITVATGSNMPVPPVYRGSTKKEKTALMDSYLIYKRRVTALNQGAYGRVFVMPLSACIDHRTLIRIYMYELGTPESEITEEDWKAYFLAARRPEVQDHARLAQAMRSLSMNTTLPDAESRVMKLVTDFNEILDVQDMDDFPLESPKMAVEFLCAALKPPALKQTVITELKRTMHKSTKKSVKVFLDWLRSRVSAFLIFESAIQRMTGAEGSQVHQQSKPNNVSRNNARFQSPRAGAAAVAPGPKPSSVGSDPDSTGAKLQGPKKSSTPGQPRKCFKCGDGLTVCFSAHWQVRQKRRSYGLPPGMGDILLSEGVMERLGYNAQALLDQARSISGVYDMDEDEAPPGVCSVLAYAAATSIHPEPTPEEKELQPGEEQRCFPDIDVTQDREEARALEWGIIEGKLDEAANLGCSSEFRAKLAELLSEYRDVFRIKLGQDPPVDMPPLSKWCSPPLIIKKVEPGDFRMTVDVRRVNAQTLRMIWPMPILEVVMDYLTDSELYFLLDFFKGYWHFLLSLECQELFSFLTDMGIFTPTRVLMGGSDSVAYCQAPVQEMFEEFLYNGLLIWLDGLIGYAKSEEGLLKLLRGVLKGIVRLDAGPIGIPAEAGSLQLRICIVGHFGVAGHRGLDTTLGAISKRFWWTDLATDVEYFVRRCLHCVSVVGGPPIPRPLGEAMHAERPNELIHWDYLFMGASTSDDKYILVIKDDASKYVWFFVVPDATADTSYTCLMYWFAAFGVSLSWVSDQGTHFKNEVIQSLQHAQGAHHHSTTARCPWANGTVEVVMRETLRCFRSLLSEWCLSTPDWPCRTKVVQLALNTTPAKSLANHALVTVMAGIPAMSPLDAISLPTPLEPTTLSNLTAKRESDFEALRAALDNMHKSVAQASRDARAHGRKHARTACP</sequence>
<dbReference type="Gene3D" id="3.30.420.10">
    <property type="entry name" value="Ribonuclease H-like superfamily/Ribonuclease H"/>
    <property type="match status" value="1"/>
</dbReference>
<dbReference type="InterPro" id="IPR043502">
    <property type="entry name" value="DNA/RNA_pol_sf"/>
</dbReference>
<protein>
    <recommendedName>
        <fullName evidence="2">Integrase catalytic domain-containing protein</fullName>
    </recommendedName>
</protein>
<proteinExistence type="predicted"/>
<dbReference type="InterPro" id="IPR001584">
    <property type="entry name" value="Integrase_cat-core"/>
</dbReference>
<feature type="domain" description="Integrase catalytic" evidence="2">
    <location>
        <begin position="685"/>
        <end position="858"/>
    </location>
</feature>
<dbReference type="InterPro" id="IPR050951">
    <property type="entry name" value="Retrovirus_Pol_polyprotein"/>
</dbReference>
<dbReference type="Pfam" id="PF17921">
    <property type="entry name" value="Integrase_H2C2"/>
    <property type="match status" value="1"/>
</dbReference>
<dbReference type="InterPro" id="IPR012337">
    <property type="entry name" value="RNaseH-like_sf"/>
</dbReference>
<dbReference type="InterPro" id="IPR041588">
    <property type="entry name" value="Integrase_H2C2"/>
</dbReference>
<name>A0A6A3N928_9STRA</name>
<dbReference type="PANTHER" id="PTHR37984:SF5">
    <property type="entry name" value="PROTEIN NYNRIN-LIKE"/>
    <property type="match status" value="1"/>
</dbReference>
<dbReference type="SUPFAM" id="SSF56672">
    <property type="entry name" value="DNA/RNA polymerases"/>
    <property type="match status" value="1"/>
</dbReference>
<dbReference type="AlphaFoldDB" id="A0A6A3N928"/>
<dbReference type="CDD" id="cd01647">
    <property type="entry name" value="RT_LTR"/>
    <property type="match status" value="1"/>
</dbReference>
<evidence type="ECO:0000313" key="4">
    <source>
        <dbReference type="Proteomes" id="UP000429607"/>
    </source>
</evidence>
<reference evidence="3 4" key="1">
    <citation type="submission" date="2018-09" db="EMBL/GenBank/DDBJ databases">
        <title>Genomic investigation of the strawberry pathogen Phytophthora fragariae indicates pathogenicity is determined by transcriptional variation in three key races.</title>
        <authorList>
            <person name="Adams T.M."/>
            <person name="Armitage A.D."/>
            <person name="Sobczyk M.K."/>
            <person name="Bates H.J."/>
            <person name="Dunwell J.M."/>
            <person name="Nellist C.F."/>
            <person name="Harrison R.J."/>
        </authorList>
    </citation>
    <scope>NUCLEOTIDE SEQUENCE [LARGE SCALE GENOMIC DNA]</scope>
    <source>
        <strain evidence="3 4">SCRP249</strain>
    </source>
</reference>
<feature type="region of interest" description="Disordered" evidence="1">
    <location>
        <begin position="890"/>
        <end position="910"/>
    </location>
</feature>
<dbReference type="Gene3D" id="3.10.10.10">
    <property type="entry name" value="HIV Type 1 Reverse Transcriptase, subunit A, domain 1"/>
    <property type="match status" value="1"/>
</dbReference>